<evidence type="ECO:0000313" key="2">
    <source>
        <dbReference type="EMBL" id="GIY85792.1"/>
    </source>
</evidence>
<protein>
    <submittedName>
        <fullName evidence="2">Uncharacterized protein</fullName>
    </submittedName>
</protein>
<dbReference type="AlphaFoldDB" id="A0AAV4WSG0"/>
<name>A0AAV4WSG0_9ARAC</name>
<dbReference type="EMBL" id="BPLQ01015080">
    <property type="protein sequence ID" value="GIY85792.1"/>
    <property type="molecule type" value="Genomic_DNA"/>
</dbReference>
<keyword evidence="3" id="KW-1185">Reference proteome</keyword>
<evidence type="ECO:0000313" key="3">
    <source>
        <dbReference type="Proteomes" id="UP001054837"/>
    </source>
</evidence>
<dbReference type="Proteomes" id="UP001054837">
    <property type="component" value="Unassembled WGS sequence"/>
</dbReference>
<feature type="compositionally biased region" description="Polar residues" evidence="1">
    <location>
        <begin position="59"/>
        <end position="69"/>
    </location>
</feature>
<feature type="compositionally biased region" description="Basic and acidic residues" evidence="1">
    <location>
        <begin position="79"/>
        <end position="90"/>
    </location>
</feature>
<accession>A0AAV4WSG0</accession>
<reference evidence="2 3" key="1">
    <citation type="submission" date="2021-06" db="EMBL/GenBank/DDBJ databases">
        <title>Caerostris darwini draft genome.</title>
        <authorList>
            <person name="Kono N."/>
            <person name="Arakawa K."/>
        </authorList>
    </citation>
    <scope>NUCLEOTIDE SEQUENCE [LARGE SCALE GENOMIC DNA]</scope>
</reference>
<feature type="region of interest" description="Disordered" evidence="1">
    <location>
        <begin position="59"/>
        <end position="90"/>
    </location>
</feature>
<proteinExistence type="predicted"/>
<evidence type="ECO:0000256" key="1">
    <source>
        <dbReference type="SAM" id="MobiDB-lite"/>
    </source>
</evidence>
<comment type="caution">
    <text evidence="2">The sequence shown here is derived from an EMBL/GenBank/DDBJ whole genome shotgun (WGS) entry which is preliminary data.</text>
</comment>
<sequence length="125" mass="14397">MPFVLTHRTRIFERLATRKESVEEGEGTCGLYFIERRQVVGQINRGRFSVTVTQRELQKSLSRQASTRAGYQRFSRGKNKQEGKEAEKEFFSHVQRQSRLSFHGNRPPPSFPSVPACLSFSEACE</sequence>
<organism evidence="2 3">
    <name type="scientific">Caerostris darwini</name>
    <dbReference type="NCBI Taxonomy" id="1538125"/>
    <lineage>
        <taxon>Eukaryota</taxon>
        <taxon>Metazoa</taxon>
        <taxon>Ecdysozoa</taxon>
        <taxon>Arthropoda</taxon>
        <taxon>Chelicerata</taxon>
        <taxon>Arachnida</taxon>
        <taxon>Araneae</taxon>
        <taxon>Araneomorphae</taxon>
        <taxon>Entelegynae</taxon>
        <taxon>Araneoidea</taxon>
        <taxon>Araneidae</taxon>
        <taxon>Caerostris</taxon>
    </lineage>
</organism>
<gene>
    <name evidence="2" type="ORF">CDAR_594721</name>
</gene>